<dbReference type="Proteomes" id="UP000292702">
    <property type="component" value="Unassembled WGS sequence"/>
</dbReference>
<dbReference type="SMART" id="SM00363">
    <property type="entry name" value="S4"/>
    <property type="match status" value="1"/>
</dbReference>
<name>A0A4R0RKW7_9APHY</name>
<dbReference type="PANTHER" id="PTHR23329:SF1">
    <property type="entry name" value="TUFTELIN-INTERACTING PROTEIN 11"/>
    <property type="match status" value="1"/>
</dbReference>
<dbReference type="InterPro" id="IPR013843">
    <property type="entry name" value="Ribosomal_eS4_N"/>
</dbReference>
<comment type="similarity">
    <text evidence="2">Belongs to the eukaryotic ribosomal protein eS4 family.</text>
</comment>
<dbReference type="InterPro" id="IPR013845">
    <property type="entry name" value="Ribosomal_eS4_central_region"/>
</dbReference>
<feature type="compositionally biased region" description="Acidic residues" evidence="14">
    <location>
        <begin position="109"/>
        <end position="147"/>
    </location>
</feature>
<dbReference type="HAMAP" id="MF_00485">
    <property type="entry name" value="Ribosomal_eS4"/>
    <property type="match status" value="1"/>
</dbReference>
<protein>
    <recommendedName>
        <fullName evidence="15">G-patch domain-containing protein</fullName>
    </recommendedName>
</protein>
<dbReference type="FunFam" id="2.30.30.30:FF:000005">
    <property type="entry name" value="40S ribosomal protein S4"/>
    <property type="match status" value="1"/>
</dbReference>
<keyword evidence="13" id="KW-0175">Coiled coil</keyword>
<keyword evidence="4" id="KW-0507">mRNA processing</keyword>
<dbReference type="InterPro" id="IPR038237">
    <property type="entry name" value="Ribosomal_eS4_central_sf"/>
</dbReference>
<dbReference type="GO" id="GO:0003735">
    <property type="term" value="F:structural constituent of ribosome"/>
    <property type="evidence" value="ECO:0007669"/>
    <property type="project" value="InterPro"/>
</dbReference>
<evidence type="ECO:0000256" key="13">
    <source>
        <dbReference type="SAM" id="Coils"/>
    </source>
</evidence>
<accession>A0A4R0RKW7</accession>
<evidence type="ECO:0000256" key="14">
    <source>
        <dbReference type="SAM" id="MobiDB-lite"/>
    </source>
</evidence>
<evidence type="ECO:0000256" key="1">
    <source>
        <dbReference type="ARBA" id="ARBA00004123"/>
    </source>
</evidence>
<dbReference type="AlphaFoldDB" id="A0A4R0RKW7"/>
<evidence type="ECO:0000256" key="8">
    <source>
        <dbReference type="ARBA" id="ARBA00022980"/>
    </source>
</evidence>
<gene>
    <name evidence="16" type="ORF">EIP91_008628</name>
</gene>
<dbReference type="Pfam" id="PF00900">
    <property type="entry name" value="Ribosomal_S4e"/>
    <property type="match status" value="1"/>
</dbReference>
<dbReference type="GO" id="GO:0022627">
    <property type="term" value="C:cytosolic small ribosomal subunit"/>
    <property type="evidence" value="ECO:0007669"/>
    <property type="project" value="UniProtKB-ARBA"/>
</dbReference>
<feature type="region of interest" description="Disordered" evidence="14">
    <location>
        <begin position="1"/>
        <end position="286"/>
    </location>
</feature>
<dbReference type="Gene3D" id="2.40.50.740">
    <property type="match status" value="1"/>
</dbReference>
<evidence type="ECO:0000313" key="17">
    <source>
        <dbReference type="Proteomes" id="UP000292702"/>
    </source>
</evidence>
<keyword evidence="11" id="KW-0687">Ribonucleoprotein</keyword>
<dbReference type="PROSITE" id="PS50174">
    <property type="entry name" value="G_PATCH"/>
    <property type="match status" value="1"/>
</dbReference>
<dbReference type="Pfam" id="PF00467">
    <property type="entry name" value="KOW"/>
    <property type="match status" value="1"/>
</dbReference>
<evidence type="ECO:0000256" key="11">
    <source>
        <dbReference type="ARBA" id="ARBA00023274"/>
    </source>
</evidence>
<dbReference type="PANTHER" id="PTHR23329">
    <property type="entry name" value="TUFTELIN-INTERACTING PROTEIN 11-RELATED"/>
    <property type="match status" value="1"/>
</dbReference>
<feature type="compositionally biased region" description="Polar residues" evidence="14">
    <location>
        <begin position="252"/>
        <end position="263"/>
    </location>
</feature>
<dbReference type="GO" id="GO:0019843">
    <property type="term" value="F:rRNA binding"/>
    <property type="evidence" value="ECO:0007669"/>
    <property type="project" value="UniProtKB-KW"/>
</dbReference>
<comment type="similarity">
    <text evidence="3">Belongs to the TFP11/STIP family.</text>
</comment>
<dbReference type="FunFam" id="2.40.50.740:FF:000001">
    <property type="entry name" value="40S ribosomal protein S4"/>
    <property type="match status" value="1"/>
</dbReference>
<feature type="compositionally biased region" description="Basic and acidic residues" evidence="14">
    <location>
        <begin position="30"/>
        <end position="44"/>
    </location>
</feature>
<dbReference type="Pfam" id="PF08071">
    <property type="entry name" value="RS4NT"/>
    <property type="match status" value="1"/>
</dbReference>
<sequence>MARRKRNMLEDDDSDSSPASDDNNDFDDPSYDHADPDAREERALFENPYQRKRRRKNGKEDAIYGVFASSDEDDDQGFGNRQKGGKKRTDWTKAPAFVSKTKVDLTKEMDEDERMQEEEEEVAKSTDDEDEQEDSEGEDMEGVEDDSAPSKPPSPRVRDEDEDEEIRPRFGGLGLGQSKQSDGPAMPSFAKGGLGSGKGGIGSSKSGIGSGKGGIGAFRASSTVETSPFAAATPPPPSESSELPESLPSSFGASASTSRTQRSFLRDDATRSGSGTPAPLSAAERAHFSKIGGTFGARMLEKMGWQAGMGLGTGGEGIVTPVESKLRPKGMGLAFKGFREKTEQSKAEARRRGEVVSDDEEEVKPKKGRKAKGQQEPTERSDAWKKPKRVKKKVEHKTYEQIVAEAGQEAPSAGVGPIIDATGATLREVSSLADVSIASWTPTADATRLPELRHNLRLINEACKSDLDGLAREARTLEDRKKFIQQEDDRLRKNVEQEAELISRLQQIHLIVDEISAQAKQIESMYEASLEPFSVHFDKLLGLYPKEFEKYHLDEIVVAAIAPTSRRLFMQWQPLEDPSAFTSVFRSWRRAFRMSSEEKPQDQVSVYGSSAVVTTVAPIEKPMTPYESLIWNVWMPKVQSAIVNSWSPEDPSPAVLLFEAWSSLLPPFVRDNFFDQLVLPKVQQAVSDWNPKRHTVPLQTLVFPWLPHIGLRSEQVLDGARRKVKQMLRGWLPVDGIPKDLRIWKDVFDQGDWDTMILKHVIPKLGARLRDDFRINPRKQDMQPLQDVLQWETILRPSILSQILQKEFFPKWLDVLHIWLIQPKVSFEEVSQWYSFWKGSFSEQVQSMPGVAQGFTRGLQLMNKAIELGPDAPTRLPKPDHSGAATPTIPAKPAVAPARPLRTQEISFRSIVEEFAATHNLLFFPTGRVHEKSRMPLFRVSPSVDGKGGLLVYIQDDAVWAPDGDEYRAVPLEDMARGPKKHLKRLAAPSSWMLDKLSGTYAPRPSPGPHKLRESLPLTIFLRNRLKYALTGREVVSIVQQRLIKIDGKVRTDATYPTGFQDVISIEKSGEHFRLLYDVKGRFTIHRITPEEATYKLLKVRKVAVGNKGVPFIVTHDGRTIRYPDPAIKVNDTVKFEFEQGKITDFVKFDTGNIVMITGGRNMGRAGVIVHREKHVGGFDIVHVKDSLDRTFATRVTNIFVIGEGIKPWISLPKGKGTKLTISEERDVRRKQRATEQ</sequence>
<dbReference type="SMART" id="SM00443">
    <property type="entry name" value="G_patch"/>
    <property type="match status" value="1"/>
</dbReference>
<keyword evidence="9" id="KW-0508">mRNA splicing</keyword>
<dbReference type="InterPro" id="IPR045211">
    <property type="entry name" value="TFP11/STIP/Ntr1"/>
</dbReference>
<feature type="compositionally biased region" description="Basic and acidic residues" evidence="14">
    <location>
        <begin position="337"/>
        <end position="355"/>
    </location>
</feature>
<dbReference type="Pfam" id="PF12457">
    <property type="entry name" value="TIP_N"/>
    <property type="match status" value="1"/>
</dbReference>
<dbReference type="InterPro" id="IPR002942">
    <property type="entry name" value="S4_RNA-bd"/>
</dbReference>
<dbReference type="STRING" id="92696.A0A4R0RKW7"/>
<dbReference type="PROSITE" id="PS50889">
    <property type="entry name" value="S4"/>
    <property type="match status" value="1"/>
</dbReference>
<dbReference type="InterPro" id="IPR041982">
    <property type="entry name" value="Ribosomal_eS4_KOW"/>
</dbReference>
<proteinExistence type="inferred from homology"/>
<evidence type="ECO:0000256" key="3">
    <source>
        <dbReference type="ARBA" id="ARBA00010900"/>
    </source>
</evidence>
<feature type="coiled-coil region" evidence="13">
    <location>
        <begin position="460"/>
        <end position="494"/>
    </location>
</feature>
<reference evidence="16 17" key="1">
    <citation type="submission" date="2018-11" db="EMBL/GenBank/DDBJ databases">
        <title>Genome assembly of Steccherinum ochraceum LE-BIN_3174, the white-rot fungus of the Steccherinaceae family (The Residual Polyporoid clade, Polyporales, Basidiomycota).</title>
        <authorList>
            <person name="Fedorova T.V."/>
            <person name="Glazunova O.A."/>
            <person name="Landesman E.O."/>
            <person name="Moiseenko K.V."/>
            <person name="Psurtseva N.V."/>
            <person name="Savinova O.S."/>
            <person name="Shakhova N.V."/>
            <person name="Tyazhelova T.V."/>
            <person name="Vasina D.V."/>
        </authorList>
    </citation>
    <scope>NUCLEOTIDE SEQUENCE [LARGE SCALE GENOMIC DNA]</scope>
    <source>
        <strain evidence="16 17">LE-BIN_3174</strain>
    </source>
</reference>
<dbReference type="InterPro" id="IPR018199">
    <property type="entry name" value="Ribosomal_eS4_N_CS"/>
</dbReference>
<dbReference type="FunFam" id="3.10.290.10:FF:000002">
    <property type="entry name" value="40S ribosomal protein S4"/>
    <property type="match status" value="1"/>
</dbReference>
<dbReference type="InterPro" id="IPR036986">
    <property type="entry name" value="S4_RNA-bd_sf"/>
</dbReference>
<dbReference type="CDD" id="cd00165">
    <property type="entry name" value="S4"/>
    <property type="match status" value="1"/>
</dbReference>
<organism evidence="16 17">
    <name type="scientific">Steccherinum ochraceum</name>
    <dbReference type="NCBI Taxonomy" id="92696"/>
    <lineage>
        <taxon>Eukaryota</taxon>
        <taxon>Fungi</taxon>
        <taxon>Dikarya</taxon>
        <taxon>Basidiomycota</taxon>
        <taxon>Agaricomycotina</taxon>
        <taxon>Agaricomycetes</taxon>
        <taxon>Polyporales</taxon>
        <taxon>Steccherinaceae</taxon>
        <taxon>Steccherinum</taxon>
    </lineage>
</organism>
<dbReference type="InterPro" id="IPR032277">
    <property type="entry name" value="Ribosomal_eS4_C"/>
</dbReference>
<evidence type="ECO:0000256" key="10">
    <source>
        <dbReference type="ARBA" id="ARBA00023242"/>
    </source>
</evidence>
<keyword evidence="17" id="KW-1185">Reference proteome</keyword>
<dbReference type="CDD" id="cd06087">
    <property type="entry name" value="KOW_RPS4"/>
    <property type="match status" value="1"/>
</dbReference>
<feature type="region of interest" description="Disordered" evidence="14">
    <location>
        <begin position="335"/>
        <end position="391"/>
    </location>
</feature>
<dbReference type="EMBL" id="RWJN01000048">
    <property type="protein sequence ID" value="TCD69151.1"/>
    <property type="molecule type" value="Genomic_DNA"/>
</dbReference>
<dbReference type="Pfam" id="PF07842">
    <property type="entry name" value="GCFC"/>
    <property type="match status" value="1"/>
</dbReference>
<dbReference type="InterPro" id="IPR000876">
    <property type="entry name" value="Ribosomal_eS4"/>
</dbReference>
<dbReference type="Pfam" id="PF01585">
    <property type="entry name" value="G-patch"/>
    <property type="match status" value="1"/>
</dbReference>
<dbReference type="Gene3D" id="3.10.290.10">
    <property type="entry name" value="RNA-binding S4 domain"/>
    <property type="match status" value="1"/>
</dbReference>
<dbReference type="GO" id="GO:0071008">
    <property type="term" value="C:U2-type post-mRNA release spliceosomal complex"/>
    <property type="evidence" value="ECO:0007669"/>
    <property type="project" value="TreeGrafter"/>
</dbReference>
<dbReference type="OrthoDB" id="4822at2759"/>
<dbReference type="GO" id="GO:0000390">
    <property type="term" value="P:spliceosomal complex disassembly"/>
    <property type="evidence" value="ECO:0007669"/>
    <property type="project" value="InterPro"/>
</dbReference>
<dbReference type="InterPro" id="IPR014722">
    <property type="entry name" value="Rib_uL2_dom2"/>
</dbReference>
<evidence type="ECO:0000259" key="15">
    <source>
        <dbReference type="PROSITE" id="PS50174"/>
    </source>
</evidence>
<feature type="compositionally biased region" description="Low complexity" evidence="14">
    <location>
        <begin position="239"/>
        <end position="251"/>
    </location>
</feature>
<evidence type="ECO:0000256" key="2">
    <source>
        <dbReference type="ARBA" id="ARBA00007500"/>
    </source>
</evidence>
<keyword evidence="7 12" id="KW-0694">RNA-binding</keyword>
<evidence type="ECO:0000256" key="5">
    <source>
        <dbReference type="ARBA" id="ARBA00022728"/>
    </source>
</evidence>
<keyword evidence="6 12" id="KW-0699">rRNA-binding</keyword>
<dbReference type="InterPro" id="IPR000467">
    <property type="entry name" value="G_patch_dom"/>
</dbReference>
<comment type="caution">
    <text evidence="16">The sequence shown here is derived from an EMBL/GenBank/DDBJ whole genome shotgun (WGS) entry which is preliminary data.</text>
</comment>
<evidence type="ECO:0000256" key="12">
    <source>
        <dbReference type="PROSITE-ProRule" id="PRU00182"/>
    </source>
</evidence>
<dbReference type="Pfam" id="PF16121">
    <property type="entry name" value="40S_S4_C"/>
    <property type="match status" value="1"/>
</dbReference>
<dbReference type="InterPro" id="IPR022159">
    <property type="entry name" value="STIP/TFIP11_N"/>
</dbReference>
<keyword evidence="8" id="KW-0689">Ribosomal protein</keyword>
<feature type="domain" description="G-patch" evidence="15">
    <location>
        <begin position="292"/>
        <end position="338"/>
    </location>
</feature>
<evidence type="ECO:0000256" key="6">
    <source>
        <dbReference type="ARBA" id="ARBA00022730"/>
    </source>
</evidence>
<dbReference type="InterPro" id="IPR005824">
    <property type="entry name" value="KOW"/>
</dbReference>
<comment type="subcellular location">
    <subcellularLocation>
        <location evidence="1">Nucleus</location>
    </subcellularLocation>
</comment>
<keyword evidence="10" id="KW-0539">Nucleus</keyword>
<dbReference type="InterPro" id="IPR022783">
    <property type="entry name" value="GCFC_dom"/>
</dbReference>
<dbReference type="GO" id="GO:0002181">
    <property type="term" value="P:cytoplasmic translation"/>
    <property type="evidence" value="ECO:0007669"/>
    <property type="project" value="UniProtKB-ARBA"/>
</dbReference>
<dbReference type="PROSITE" id="PS00528">
    <property type="entry name" value="RIBOSOMAL_S4E"/>
    <property type="match status" value="1"/>
</dbReference>
<evidence type="ECO:0000256" key="4">
    <source>
        <dbReference type="ARBA" id="ARBA00022664"/>
    </source>
</evidence>
<evidence type="ECO:0000313" key="16">
    <source>
        <dbReference type="EMBL" id="TCD69151.1"/>
    </source>
</evidence>
<keyword evidence="5" id="KW-0747">Spliceosome</keyword>
<evidence type="ECO:0000256" key="7">
    <source>
        <dbReference type="ARBA" id="ARBA00022884"/>
    </source>
</evidence>
<feature type="compositionally biased region" description="Gly residues" evidence="14">
    <location>
        <begin position="192"/>
        <end position="216"/>
    </location>
</feature>
<evidence type="ECO:0000256" key="9">
    <source>
        <dbReference type="ARBA" id="ARBA00023187"/>
    </source>
</evidence>
<dbReference type="Gene3D" id="2.30.30.30">
    <property type="match status" value="1"/>
</dbReference>